<proteinExistence type="predicted"/>
<evidence type="ECO:0000256" key="1">
    <source>
        <dbReference type="SAM" id="Phobius"/>
    </source>
</evidence>
<dbReference type="InterPro" id="IPR012902">
    <property type="entry name" value="N_methyl_site"/>
</dbReference>
<dbReference type="STRING" id="48467.SAMN02745166_00671"/>
<sequence length="174" mass="19012">MNIVTPDLRRSLTRGGFSLVEVVLAVGIMALGVVTILGLLPHGLEMTRKTANEQAETRIIDQIVGEMQSVDWGTLDSQQAQIRYFDDQGLEIEATTQGFDILLNYVVQVTIPTADVRLPTNSDTSGIDQNLRRVMIKMIAAPLKNFDFTNPSSGVPIKVFTQLVANTALATNLP</sequence>
<keyword evidence="1" id="KW-0812">Transmembrane</keyword>
<dbReference type="InterPro" id="IPR019838">
    <property type="entry name" value="Verru/Chthon_B"/>
</dbReference>
<dbReference type="OrthoDB" id="194471at2"/>
<gene>
    <name evidence="2" type="ORF">SAMN02745166_00671</name>
</gene>
<dbReference type="Proteomes" id="UP000190774">
    <property type="component" value="Unassembled WGS sequence"/>
</dbReference>
<dbReference type="AlphaFoldDB" id="A0A1T4WTQ8"/>
<dbReference type="RefSeq" id="WP_078811884.1">
    <property type="nucleotide sequence ID" value="NZ_FUYE01000002.1"/>
</dbReference>
<keyword evidence="1" id="KW-0472">Membrane</keyword>
<accession>A0A1T4WTQ8</accession>
<feature type="transmembrane region" description="Helical" evidence="1">
    <location>
        <begin position="16"/>
        <end position="40"/>
    </location>
</feature>
<keyword evidence="3" id="KW-1185">Reference proteome</keyword>
<protein>
    <submittedName>
        <fullName evidence="2">Verru_Chthon cassette protein B</fullName>
    </submittedName>
</protein>
<name>A0A1T4WTQ8_9BACT</name>
<organism evidence="2 3">
    <name type="scientific">Prosthecobacter debontii</name>
    <dbReference type="NCBI Taxonomy" id="48467"/>
    <lineage>
        <taxon>Bacteria</taxon>
        <taxon>Pseudomonadati</taxon>
        <taxon>Verrucomicrobiota</taxon>
        <taxon>Verrucomicrobiia</taxon>
        <taxon>Verrucomicrobiales</taxon>
        <taxon>Verrucomicrobiaceae</taxon>
        <taxon>Prosthecobacter</taxon>
    </lineage>
</organism>
<dbReference type="PROSITE" id="PS00409">
    <property type="entry name" value="PROKAR_NTER_METHYL"/>
    <property type="match status" value="1"/>
</dbReference>
<dbReference type="EMBL" id="FUYE01000002">
    <property type="protein sequence ID" value="SKA80716.1"/>
    <property type="molecule type" value="Genomic_DNA"/>
</dbReference>
<evidence type="ECO:0000313" key="3">
    <source>
        <dbReference type="Proteomes" id="UP000190774"/>
    </source>
</evidence>
<reference evidence="3" key="1">
    <citation type="submission" date="2017-02" db="EMBL/GenBank/DDBJ databases">
        <authorList>
            <person name="Varghese N."/>
            <person name="Submissions S."/>
        </authorList>
    </citation>
    <scope>NUCLEOTIDE SEQUENCE [LARGE SCALE GENOMIC DNA]</scope>
    <source>
        <strain evidence="3">ATCC 700200</strain>
    </source>
</reference>
<evidence type="ECO:0000313" key="2">
    <source>
        <dbReference type="EMBL" id="SKA80716.1"/>
    </source>
</evidence>
<keyword evidence="1" id="KW-1133">Transmembrane helix</keyword>
<dbReference type="NCBIfam" id="TIGR02598">
    <property type="entry name" value="Verru_Chthon cassette protein B"/>
    <property type="match status" value="1"/>
</dbReference>